<dbReference type="PROSITE" id="PS51751">
    <property type="entry name" value="EXPERA"/>
    <property type="match status" value="1"/>
</dbReference>
<accession>A0A194XWL8</accession>
<dbReference type="InterPro" id="IPR033118">
    <property type="entry name" value="EXPERA"/>
</dbReference>
<keyword evidence="4 13" id="KW-0812">Transmembrane</keyword>
<organism evidence="16 17">
    <name type="scientific">Mollisia scopiformis</name>
    <name type="common">Conifer needle endophyte fungus</name>
    <name type="synonym">Phialocephala scopiformis</name>
    <dbReference type="NCBI Taxonomy" id="149040"/>
    <lineage>
        <taxon>Eukaryota</taxon>
        <taxon>Fungi</taxon>
        <taxon>Dikarya</taxon>
        <taxon>Ascomycota</taxon>
        <taxon>Pezizomycotina</taxon>
        <taxon>Leotiomycetes</taxon>
        <taxon>Helotiales</taxon>
        <taxon>Mollisiaceae</taxon>
        <taxon>Mollisia</taxon>
    </lineage>
</organism>
<dbReference type="InterPro" id="IPR007905">
    <property type="entry name" value="EBP"/>
</dbReference>
<dbReference type="PANTHER" id="PTHR14207:SF0">
    <property type="entry name" value="3-BETA-HYDROXYSTEROID-DELTA(8),DELTA(7)-ISOMERASE"/>
    <property type="match status" value="1"/>
</dbReference>
<name>A0A194XWL8_MOLSC</name>
<keyword evidence="17" id="KW-1185">Reference proteome</keyword>
<evidence type="ECO:0000256" key="5">
    <source>
        <dbReference type="ARBA" id="ARBA00022955"/>
    </source>
</evidence>
<feature type="transmembrane region" description="Helical" evidence="14">
    <location>
        <begin position="161"/>
        <end position="180"/>
    </location>
</feature>
<dbReference type="GO" id="GO:0000247">
    <property type="term" value="F:C-8 sterol isomerase activity"/>
    <property type="evidence" value="ECO:0007669"/>
    <property type="project" value="TreeGrafter"/>
</dbReference>
<evidence type="ECO:0000256" key="14">
    <source>
        <dbReference type="SAM" id="Phobius"/>
    </source>
</evidence>
<evidence type="ECO:0000256" key="6">
    <source>
        <dbReference type="ARBA" id="ARBA00022989"/>
    </source>
</evidence>
<evidence type="ECO:0000313" key="17">
    <source>
        <dbReference type="Proteomes" id="UP000070700"/>
    </source>
</evidence>
<evidence type="ECO:0000256" key="4">
    <source>
        <dbReference type="ARBA" id="ARBA00022692"/>
    </source>
</evidence>
<dbReference type="EMBL" id="KQ947404">
    <property type="protein sequence ID" value="KUJ24695.1"/>
    <property type="molecule type" value="Genomic_DNA"/>
</dbReference>
<keyword evidence="5" id="KW-0752">Steroid biosynthesis</keyword>
<reference evidence="16 17" key="1">
    <citation type="submission" date="2015-10" db="EMBL/GenBank/DDBJ databases">
        <title>Full genome of DAOMC 229536 Phialocephala scopiformis, a fungal endophyte of spruce producing the potent anti-insectan compound rugulosin.</title>
        <authorList>
            <consortium name="DOE Joint Genome Institute"/>
            <person name="Walker A.K."/>
            <person name="Frasz S.L."/>
            <person name="Seifert K.A."/>
            <person name="Miller J.D."/>
            <person name="Mondo S.J."/>
            <person name="Labutti K."/>
            <person name="Lipzen A."/>
            <person name="Dockter R."/>
            <person name="Kennedy M."/>
            <person name="Grigoriev I.V."/>
            <person name="Spatafora J.W."/>
        </authorList>
    </citation>
    <scope>NUCLEOTIDE SEQUENCE [LARGE SCALE GENOMIC DNA]</scope>
    <source>
        <strain evidence="16 17">CBS 120377</strain>
    </source>
</reference>
<comment type="subcellular location">
    <subcellularLocation>
        <location evidence="1">Membrane</location>
        <topology evidence="1">Multi-pass membrane protein</topology>
    </subcellularLocation>
</comment>
<proteinExistence type="inferred from homology"/>
<keyword evidence="3" id="KW-0444">Lipid biosynthesis</keyword>
<evidence type="ECO:0000256" key="2">
    <source>
        <dbReference type="ARBA" id="ARBA00008337"/>
    </source>
</evidence>
<feature type="transmembrane region" description="Helical" evidence="14">
    <location>
        <begin position="43"/>
        <end position="64"/>
    </location>
</feature>
<dbReference type="Proteomes" id="UP000070700">
    <property type="component" value="Unassembled WGS sequence"/>
</dbReference>
<keyword evidence="11" id="KW-0753">Steroid metabolism</keyword>
<sequence>MASIIYQALNTTRDTANMITNHPYYPLEVEIASYLANEWSVPMLLSMFAGLCALVLFGTVCVVDKVHKNLPAREKAAIWWFVLSGAIHLFFEGYFSLNHTRMGPAQDLFGQLWKEYALSDSRYLTSDPFVLCMETVTAFTWGPLCFVVASFITTSHPLRHPLQIIVCVGQIYGLILYYATSMFDHFYMGVTYSRPEFLYFWVYYFFMNFIWMVFPGMLLVSSVRRIAKAFRALDNLEATSKGANGKATNGKANGHSKKDS</sequence>
<evidence type="ECO:0000256" key="3">
    <source>
        <dbReference type="ARBA" id="ARBA00022516"/>
    </source>
</evidence>
<feature type="transmembrane region" description="Helical" evidence="14">
    <location>
        <begin position="76"/>
        <end position="97"/>
    </location>
</feature>
<dbReference type="PANTHER" id="PTHR14207">
    <property type="entry name" value="STEROL ISOMERASE"/>
    <property type="match status" value="1"/>
</dbReference>
<evidence type="ECO:0000259" key="15">
    <source>
        <dbReference type="PROSITE" id="PS51751"/>
    </source>
</evidence>
<keyword evidence="12" id="KW-0413">Isomerase</keyword>
<evidence type="ECO:0000256" key="11">
    <source>
        <dbReference type="ARBA" id="ARBA00023221"/>
    </source>
</evidence>
<feature type="domain" description="EXPERA" evidence="15">
    <location>
        <begin position="73"/>
        <end position="219"/>
    </location>
</feature>
<evidence type="ECO:0000256" key="1">
    <source>
        <dbReference type="ARBA" id="ARBA00004141"/>
    </source>
</evidence>
<keyword evidence="6 13" id="KW-1133">Transmembrane helix</keyword>
<dbReference type="GO" id="GO:0005783">
    <property type="term" value="C:endoplasmic reticulum"/>
    <property type="evidence" value="ECO:0007669"/>
    <property type="project" value="TreeGrafter"/>
</dbReference>
<keyword evidence="10" id="KW-1207">Sterol metabolism</keyword>
<dbReference type="STRING" id="149040.A0A194XWL8"/>
<evidence type="ECO:0000256" key="9">
    <source>
        <dbReference type="ARBA" id="ARBA00023136"/>
    </source>
</evidence>
<dbReference type="RefSeq" id="XP_018079050.1">
    <property type="nucleotide sequence ID" value="XM_018217334.1"/>
</dbReference>
<evidence type="ECO:0000256" key="10">
    <source>
        <dbReference type="ARBA" id="ARBA00023166"/>
    </source>
</evidence>
<keyword evidence="7" id="KW-0756">Sterol biosynthesis</keyword>
<dbReference type="AlphaFoldDB" id="A0A194XWL8"/>
<protein>
    <submittedName>
        <fullName evidence="16">EBDP2, emopamil-binding protein</fullName>
    </submittedName>
</protein>
<dbReference type="GO" id="GO:0004769">
    <property type="term" value="F:steroid Delta-isomerase activity"/>
    <property type="evidence" value="ECO:0007669"/>
    <property type="project" value="TreeGrafter"/>
</dbReference>
<dbReference type="GeneID" id="28827060"/>
<dbReference type="KEGG" id="psco:LY89DRAFT_703638"/>
<dbReference type="Pfam" id="PF05241">
    <property type="entry name" value="EBP"/>
    <property type="match status" value="1"/>
</dbReference>
<evidence type="ECO:0000313" key="16">
    <source>
        <dbReference type="EMBL" id="KUJ24695.1"/>
    </source>
</evidence>
<evidence type="ECO:0000256" key="12">
    <source>
        <dbReference type="ARBA" id="ARBA00023235"/>
    </source>
</evidence>
<keyword evidence="8" id="KW-0443">Lipid metabolism</keyword>
<dbReference type="GO" id="GO:0047750">
    <property type="term" value="F:cholestenol delta-isomerase activity"/>
    <property type="evidence" value="ECO:0007669"/>
    <property type="project" value="InterPro"/>
</dbReference>
<evidence type="ECO:0000256" key="7">
    <source>
        <dbReference type="ARBA" id="ARBA00023011"/>
    </source>
</evidence>
<keyword evidence="9 13" id="KW-0472">Membrane</keyword>
<dbReference type="GO" id="GO:0016126">
    <property type="term" value="P:sterol biosynthetic process"/>
    <property type="evidence" value="ECO:0007669"/>
    <property type="project" value="UniProtKB-KW"/>
</dbReference>
<dbReference type="OrthoDB" id="58557at2759"/>
<gene>
    <name evidence="16" type="ORF">LY89DRAFT_703638</name>
</gene>
<comment type="similarity">
    <text evidence="2">Belongs to the EBP family.</text>
</comment>
<feature type="transmembrane region" description="Helical" evidence="14">
    <location>
        <begin position="200"/>
        <end position="221"/>
    </location>
</feature>
<evidence type="ECO:0000256" key="8">
    <source>
        <dbReference type="ARBA" id="ARBA00023098"/>
    </source>
</evidence>
<feature type="transmembrane region" description="Helical" evidence="14">
    <location>
        <begin position="128"/>
        <end position="149"/>
    </location>
</feature>
<dbReference type="GO" id="GO:0016020">
    <property type="term" value="C:membrane"/>
    <property type="evidence" value="ECO:0007669"/>
    <property type="project" value="UniProtKB-SubCell"/>
</dbReference>
<evidence type="ECO:0000256" key="13">
    <source>
        <dbReference type="PROSITE-ProRule" id="PRU01087"/>
    </source>
</evidence>
<dbReference type="InParanoid" id="A0A194XWL8"/>